<keyword evidence="2" id="KW-0238">DNA-binding</keyword>
<dbReference type="GO" id="GO:0015074">
    <property type="term" value="P:DNA integration"/>
    <property type="evidence" value="ECO:0007669"/>
    <property type="project" value="InterPro"/>
</dbReference>
<dbReference type="PANTHER" id="PTHR30349:SF64">
    <property type="entry name" value="PROPHAGE INTEGRASE INTD-RELATED"/>
    <property type="match status" value="1"/>
</dbReference>
<sequence>MDRAIFNVVYNRKKKLLSNGTALVQIEAYMYGKKKYFSTSIYLTPDQWDSKHRKVKNHPNAIKLNKHIADYRTKMEAIELDRRNADKPFSLGILAEMLEGKAVHSFTDFMATEIENGNDAPSTKTTKRTTLAALRAFRKDVLFEEVDFNLLSNFDLYLKNNGHSDNTRDKYFRHIKTYVNLAINKDLMDLNRYPFRKFKSKTVETERCFLTPDEVQRIENLYVSGDNAHLQKVIDMFLFACYTGLRFGDVSTLTVEDLQNAIDNETWLSKTMEKTNRQIHIPLFLLFEGKPLEILNRYINPDKKRIFQGLTNQYVNRSLKEIAKLAGIDKPVTFHTARHTNATYLLYQGVNVTTVQKILGHKKLQTTQIYSKVMDKTVVKELSAIKY</sequence>
<dbReference type="PANTHER" id="PTHR30349">
    <property type="entry name" value="PHAGE INTEGRASE-RELATED"/>
    <property type="match status" value="1"/>
</dbReference>
<dbReference type="InterPro" id="IPR013762">
    <property type="entry name" value="Integrase-like_cat_sf"/>
</dbReference>
<dbReference type="InterPro" id="IPR035386">
    <property type="entry name" value="Arm-DNA-bind_5"/>
</dbReference>
<dbReference type="EMBL" id="LFJV01000016">
    <property type="protein sequence ID" value="KMM34495.1"/>
    <property type="molecule type" value="Genomic_DNA"/>
</dbReference>
<dbReference type="SUPFAM" id="SSF56349">
    <property type="entry name" value="DNA breaking-rejoining enzymes"/>
    <property type="match status" value="1"/>
</dbReference>
<comment type="caution">
    <text evidence="5">The sequence shown here is derived from an EMBL/GenBank/DDBJ whole genome shotgun (WGS) entry which is preliminary data.</text>
</comment>
<dbReference type="RefSeq" id="WP_048314782.1">
    <property type="nucleotide sequence ID" value="NZ_CAOXUN010000016.1"/>
</dbReference>
<evidence type="ECO:0000259" key="4">
    <source>
        <dbReference type="PROSITE" id="PS51898"/>
    </source>
</evidence>
<accession>A0A0J6CMQ1</accession>
<reference evidence="5 6" key="1">
    <citation type="submission" date="2015-06" db="EMBL/GenBank/DDBJ databases">
        <title>Draft Genome Sequence of Parabacteroides goldsteinii with Putative Novel Metallo-Beta-Lactamases Isolated from a Blood Culture from a Human Patient.</title>
        <authorList>
            <person name="Krogh T.J."/>
            <person name="Agergaard C.N."/>
            <person name="Moller-Jensen J."/>
            <person name="Justesen U.S."/>
        </authorList>
    </citation>
    <scope>NUCLEOTIDE SEQUENCE [LARGE SCALE GENOMIC DNA]</scope>
    <source>
        <strain evidence="5 6">910340</strain>
    </source>
</reference>
<evidence type="ECO:0000256" key="3">
    <source>
        <dbReference type="ARBA" id="ARBA00023172"/>
    </source>
</evidence>
<evidence type="ECO:0000313" key="5">
    <source>
        <dbReference type="EMBL" id="KMM34495.1"/>
    </source>
</evidence>
<dbReference type="InterPro" id="IPR050090">
    <property type="entry name" value="Tyrosine_recombinase_XerCD"/>
</dbReference>
<organism evidence="5 6">
    <name type="scientific">Parabacteroides goldsteinii</name>
    <dbReference type="NCBI Taxonomy" id="328812"/>
    <lineage>
        <taxon>Bacteria</taxon>
        <taxon>Pseudomonadati</taxon>
        <taxon>Bacteroidota</taxon>
        <taxon>Bacteroidia</taxon>
        <taxon>Bacteroidales</taxon>
        <taxon>Tannerellaceae</taxon>
        <taxon>Parabacteroides</taxon>
    </lineage>
</organism>
<dbReference type="Pfam" id="PF17293">
    <property type="entry name" value="Arm-DNA-bind_5"/>
    <property type="match status" value="1"/>
</dbReference>
<dbReference type="Gene3D" id="1.10.150.130">
    <property type="match status" value="1"/>
</dbReference>
<dbReference type="Proteomes" id="UP000036166">
    <property type="component" value="Unassembled WGS sequence"/>
</dbReference>
<dbReference type="Pfam" id="PF13102">
    <property type="entry name" value="Phage_int_SAM_5"/>
    <property type="match status" value="1"/>
</dbReference>
<dbReference type="Gene3D" id="1.10.443.10">
    <property type="entry name" value="Intergrase catalytic core"/>
    <property type="match status" value="1"/>
</dbReference>
<keyword evidence="3" id="KW-0233">DNA recombination</keyword>
<feature type="domain" description="Tyr recombinase" evidence="4">
    <location>
        <begin position="205"/>
        <end position="384"/>
    </location>
</feature>
<proteinExistence type="inferred from homology"/>
<dbReference type="InterPro" id="IPR002104">
    <property type="entry name" value="Integrase_catalytic"/>
</dbReference>
<dbReference type="InterPro" id="IPR025269">
    <property type="entry name" value="SAM-like_dom"/>
</dbReference>
<comment type="similarity">
    <text evidence="1">Belongs to the 'phage' integrase family.</text>
</comment>
<dbReference type="InterPro" id="IPR010998">
    <property type="entry name" value="Integrase_recombinase_N"/>
</dbReference>
<protein>
    <recommendedName>
        <fullName evidence="4">Tyr recombinase domain-containing protein</fullName>
    </recommendedName>
</protein>
<gene>
    <name evidence="5" type="ORF">ACM15_06260</name>
</gene>
<dbReference type="CDD" id="cd01185">
    <property type="entry name" value="INTN1_C_like"/>
    <property type="match status" value="1"/>
</dbReference>
<dbReference type="GO" id="GO:0003677">
    <property type="term" value="F:DNA binding"/>
    <property type="evidence" value="ECO:0007669"/>
    <property type="project" value="UniProtKB-KW"/>
</dbReference>
<name>A0A0J6CMQ1_9BACT</name>
<dbReference type="PROSITE" id="PS51898">
    <property type="entry name" value="TYR_RECOMBINASE"/>
    <property type="match status" value="1"/>
</dbReference>
<dbReference type="AlphaFoldDB" id="A0A0J6CMQ1"/>
<dbReference type="Pfam" id="PF00589">
    <property type="entry name" value="Phage_integrase"/>
    <property type="match status" value="1"/>
</dbReference>
<evidence type="ECO:0000256" key="2">
    <source>
        <dbReference type="ARBA" id="ARBA00023125"/>
    </source>
</evidence>
<dbReference type="GO" id="GO:0006310">
    <property type="term" value="P:DNA recombination"/>
    <property type="evidence" value="ECO:0007669"/>
    <property type="project" value="UniProtKB-KW"/>
</dbReference>
<dbReference type="PATRIC" id="fig|328812.4.peg.1422"/>
<dbReference type="InterPro" id="IPR011010">
    <property type="entry name" value="DNA_brk_join_enz"/>
</dbReference>
<evidence type="ECO:0000313" key="6">
    <source>
        <dbReference type="Proteomes" id="UP000036166"/>
    </source>
</evidence>
<evidence type="ECO:0000256" key="1">
    <source>
        <dbReference type="ARBA" id="ARBA00008857"/>
    </source>
</evidence>